<keyword evidence="2" id="KW-1185">Reference proteome</keyword>
<name>A0ABT7KMI1_9HYPH</name>
<dbReference type="Proteomes" id="UP001172630">
    <property type="component" value="Unassembled WGS sequence"/>
</dbReference>
<accession>A0ABT7KMI1</accession>
<comment type="caution">
    <text evidence="1">The sequence shown here is derived from an EMBL/GenBank/DDBJ whole genome shotgun (WGS) entry which is preliminary data.</text>
</comment>
<proteinExistence type="predicted"/>
<dbReference type="EMBL" id="JARFYN010000060">
    <property type="protein sequence ID" value="MDL2409824.1"/>
    <property type="molecule type" value="Genomic_DNA"/>
</dbReference>
<sequence>MAHWIVDSYEMKTIILGPDMRSIFVVDGALLEENAVFPNWANEQVIIAQVMVAYVEGKAYRLDMVQGYFEDLNESGRLRHNSQLNLFHTIAKQFFSTMPGRAPRSMALGDALGQTMWHCSQRENARIYERLQSYFLDGQNDPFIQQLHPDGAVNPTFIDGGQRLFGHNLVSNLVCARSASATKLV</sequence>
<gene>
    <name evidence="1" type="ORF">PY650_30235</name>
</gene>
<reference evidence="1" key="1">
    <citation type="submission" date="2023-06" db="EMBL/GenBank/DDBJ databases">
        <title>Phylogenetic Diversity of Rhizobium strains.</title>
        <authorList>
            <person name="Moura F.T."/>
            <person name="Helene L.C.F."/>
            <person name="Hungria M."/>
        </authorList>
    </citation>
    <scope>NUCLEOTIDE SEQUENCE</scope>
    <source>
        <strain evidence="1">CCGE524</strain>
    </source>
</reference>
<dbReference type="RefSeq" id="WP_285883499.1">
    <property type="nucleotide sequence ID" value="NZ_JARFYN010000060.1"/>
</dbReference>
<evidence type="ECO:0000313" key="1">
    <source>
        <dbReference type="EMBL" id="MDL2409824.1"/>
    </source>
</evidence>
<organism evidence="1 2">
    <name type="scientific">Rhizobium calliandrae</name>
    <dbReference type="NCBI Taxonomy" id="1312182"/>
    <lineage>
        <taxon>Bacteria</taxon>
        <taxon>Pseudomonadati</taxon>
        <taxon>Pseudomonadota</taxon>
        <taxon>Alphaproteobacteria</taxon>
        <taxon>Hyphomicrobiales</taxon>
        <taxon>Rhizobiaceae</taxon>
        <taxon>Rhizobium/Agrobacterium group</taxon>
        <taxon>Rhizobium</taxon>
    </lineage>
</organism>
<evidence type="ECO:0000313" key="2">
    <source>
        <dbReference type="Proteomes" id="UP001172630"/>
    </source>
</evidence>
<protein>
    <submittedName>
        <fullName evidence="1">Uncharacterized protein</fullName>
    </submittedName>
</protein>